<feature type="transmembrane region" description="Helical" evidence="1">
    <location>
        <begin position="291"/>
        <end position="311"/>
    </location>
</feature>
<dbReference type="OrthoDB" id="2078696at2"/>
<evidence type="ECO:0000313" key="2">
    <source>
        <dbReference type="EMBL" id="SMB87826.1"/>
    </source>
</evidence>
<protein>
    <submittedName>
        <fullName evidence="2">Cache domain-containing protein</fullName>
    </submittedName>
</protein>
<dbReference type="Proteomes" id="UP000192731">
    <property type="component" value="Unassembled WGS sequence"/>
</dbReference>
<accession>A0A1W1V3G7</accession>
<evidence type="ECO:0000256" key="1">
    <source>
        <dbReference type="SAM" id="Phobius"/>
    </source>
</evidence>
<organism evidence="2 3">
    <name type="scientific">Desulfonispora thiosulfatigenes DSM 11270</name>
    <dbReference type="NCBI Taxonomy" id="656914"/>
    <lineage>
        <taxon>Bacteria</taxon>
        <taxon>Bacillati</taxon>
        <taxon>Bacillota</taxon>
        <taxon>Clostridia</taxon>
        <taxon>Eubacteriales</taxon>
        <taxon>Peptococcaceae</taxon>
        <taxon>Desulfonispora</taxon>
    </lineage>
</organism>
<dbReference type="CDD" id="cd12913">
    <property type="entry name" value="PDC1_MCP_like"/>
    <property type="match status" value="1"/>
</dbReference>
<proteinExistence type="predicted"/>
<dbReference type="EMBL" id="FWWT01000014">
    <property type="protein sequence ID" value="SMB87826.1"/>
    <property type="molecule type" value="Genomic_DNA"/>
</dbReference>
<reference evidence="2 3" key="1">
    <citation type="submission" date="2017-04" db="EMBL/GenBank/DDBJ databases">
        <authorList>
            <person name="Afonso C.L."/>
            <person name="Miller P.J."/>
            <person name="Scott M.A."/>
            <person name="Spackman E."/>
            <person name="Goraichik I."/>
            <person name="Dimitrov K.M."/>
            <person name="Suarez D.L."/>
            <person name="Swayne D.E."/>
        </authorList>
    </citation>
    <scope>NUCLEOTIDE SEQUENCE [LARGE SCALE GENOMIC DNA]</scope>
    <source>
        <strain evidence="2 3">DSM 11270</strain>
    </source>
</reference>
<dbReference type="Pfam" id="PF22673">
    <property type="entry name" value="MCP-like_PDC_1"/>
    <property type="match status" value="1"/>
</dbReference>
<keyword evidence="3" id="KW-1185">Reference proteome</keyword>
<evidence type="ECO:0000313" key="3">
    <source>
        <dbReference type="Proteomes" id="UP000192731"/>
    </source>
</evidence>
<keyword evidence="1" id="KW-0472">Membrane</keyword>
<keyword evidence="1" id="KW-1133">Transmembrane helix</keyword>
<dbReference type="STRING" id="656914.SAMN00017405_1778"/>
<keyword evidence="1" id="KW-0812">Transmembrane</keyword>
<name>A0A1W1V3G7_DESTI</name>
<gene>
    <name evidence="2" type="ORF">SAMN00017405_1778</name>
</gene>
<dbReference type="AlphaFoldDB" id="A0A1W1V3G7"/>
<sequence length="312" mass="34212">MGFVDLYSNSYDQAVNLSKEVSKGYANKISGEIDVANATLNGIYNSILFAKESGTLNREQVINLLKTSLEKTPSLVAVYTLWEPNAFDGKDNDYVNKEGHDVTGRLLPYVSKSNDQTSVIPLVDYDKEGAGDYYLIPKKTKKTSLIEPYMYKVNGKDILITSLTMPIIDNNGNFIGIVGADISLDAIQGIVNNAKPMGGYAEIITGNGTIVANGANQDLVTENFISLDKSNEDIVNKIANHEEFIKTSKSSSTGDISLRVYEPILANGVDANWSFGSTIPNKNVYEQYNKLLKITLPILIIVVLIIIAVMFF</sequence>
<dbReference type="RefSeq" id="WP_084052758.1">
    <property type="nucleotide sequence ID" value="NZ_FWWT01000014.1"/>
</dbReference>
<dbReference type="Gene3D" id="3.30.450.20">
    <property type="entry name" value="PAS domain"/>
    <property type="match status" value="2"/>
</dbReference>